<feature type="transmembrane region" description="Helical" evidence="3">
    <location>
        <begin position="7"/>
        <end position="25"/>
    </location>
</feature>
<keyword evidence="3" id="KW-1133">Transmembrane helix</keyword>
<sequence>MKNKKYYMLIVVIMIVAVFIGFKVISAGKNPDVLTTQENQLDLGIPTEVVTVSRDSMVEGISYIGTLESRNTLVLSPKVGAQVTFLNIEEGSLVKEGDIVARLDDRLWVAKMETLQKKIETLQVNYSYVSQEVDNYYITNPILKKIDTLELNLSYLNEQENKFKMLLEQGAVAEGDYDKVKHERDVLNAQLDELNATFAEGYKKLVSQRDTLAAQIDELQGNVNELAISIQDATIIASRAGKVRILYYDIGDMAIVGKPFAIIDDTENLTVKVNISEQDLNKIDIGTKALLNITGISEKRETSIARIMPRLNGNTRVGEVQMDLTALDLGNIVVGTSAQVEFVVQEIQDEIIISKRAIKSLKDKDFVYIIENNRAREQEITKGLVVGDKVQVLEGLTTGEDIAMNNLTKLYDGAKVHVLKGEDI</sequence>
<evidence type="ECO:0000256" key="2">
    <source>
        <dbReference type="SAM" id="Coils"/>
    </source>
</evidence>
<dbReference type="Gene3D" id="2.40.50.100">
    <property type="match status" value="1"/>
</dbReference>
<accession>A0A3P7PFZ0</accession>
<dbReference type="SUPFAM" id="SSF111369">
    <property type="entry name" value="HlyD-like secretion proteins"/>
    <property type="match status" value="1"/>
</dbReference>
<dbReference type="RefSeq" id="WP_125137065.1">
    <property type="nucleotide sequence ID" value="NZ_LR130778.1"/>
</dbReference>
<comment type="similarity">
    <text evidence="1">Belongs to the membrane fusion protein (MFP) (TC 8.A.1) family.</text>
</comment>
<dbReference type="GO" id="GO:0015562">
    <property type="term" value="F:efflux transmembrane transporter activity"/>
    <property type="evidence" value="ECO:0007669"/>
    <property type="project" value="TreeGrafter"/>
</dbReference>
<dbReference type="InterPro" id="IPR058637">
    <property type="entry name" value="YknX-like_C"/>
</dbReference>
<organism evidence="5 6">
    <name type="scientific">Petrocella atlantisensis</name>
    <dbReference type="NCBI Taxonomy" id="2173034"/>
    <lineage>
        <taxon>Bacteria</taxon>
        <taxon>Bacillati</taxon>
        <taxon>Bacillota</taxon>
        <taxon>Clostridia</taxon>
        <taxon>Lachnospirales</taxon>
        <taxon>Vallitaleaceae</taxon>
        <taxon>Petrocella</taxon>
    </lineage>
</organism>
<keyword evidence="3" id="KW-0812">Transmembrane</keyword>
<dbReference type="EMBL" id="LR130778">
    <property type="protein sequence ID" value="VDN47818.1"/>
    <property type="molecule type" value="Genomic_DNA"/>
</dbReference>
<protein>
    <recommendedName>
        <fullName evidence="4">YknX-like C-terminal permuted SH3-like domain-containing protein</fullName>
    </recommendedName>
</protein>
<dbReference type="AlphaFoldDB" id="A0A3P7PFZ0"/>
<feature type="coiled-coil region" evidence="2">
    <location>
        <begin position="177"/>
        <end position="229"/>
    </location>
</feature>
<dbReference type="PANTHER" id="PTHR30469">
    <property type="entry name" value="MULTIDRUG RESISTANCE PROTEIN MDTA"/>
    <property type="match status" value="1"/>
</dbReference>
<dbReference type="Gene3D" id="1.10.287.470">
    <property type="entry name" value="Helix hairpin bin"/>
    <property type="match status" value="1"/>
</dbReference>
<keyword evidence="6" id="KW-1185">Reference proteome</keyword>
<evidence type="ECO:0000313" key="6">
    <source>
        <dbReference type="Proteomes" id="UP000279029"/>
    </source>
</evidence>
<dbReference type="PANTHER" id="PTHR30469:SF15">
    <property type="entry name" value="HLYD FAMILY OF SECRETION PROTEINS"/>
    <property type="match status" value="1"/>
</dbReference>
<dbReference type="KEGG" id="cbar:PATL70BA_1936"/>
<dbReference type="Proteomes" id="UP000279029">
    <property type="component" value="Chromosome"/>
</dbReference>
<evidence type="ECO:0000256" key="3">
    <source>
        <dbReference type="SAM" id="Phobius"/>
    </source>
</evidence>
<keyword evidence="2" id="KW-0175">Coiled coil</keyword>
<evidence type="ECO:0000259" key="4">
    <source>
        <dbReference type="Pfam" id="PF25989"/>
    </source>
</evidence>
<evidence type="ECO:0000256" key="1">
    <source>
        <dbReference type="ARBA" id="ARBA00009477"/>
    </source>
</evidence>
<dbReference type="InterPro" id="IPR006143">
    <property type="entry name" value="RND_pump_MFP"/>
</dbReference>
<feature type="domain" description="YknX-like C-terminal permuted SH3-like" evidence="4">
    <location>
        <begin position="355"/>
        <end position="418"/>
    </location>
</feature>
<name>A0A3P7PFZ0_9FIRM</name>
<dbReference type="Gene3D" id="2.40.30.170">
    <property type="match status" value="1"/>
</dbReference>
<keyword evidence="3" id="KW-0472">Membrane</keyword>
<dbReference type="Pfam" id="PF25989">
    <property type="entry name" value="YknX_C"/>
    <property type="match status" value="1"/>
</dbReference>
<dbReference type="NCBIfam" id="TIGR01730">
    <property type="entry name" value="RND_mfp"/>
    <property type="match status" value="1"/>
</dbReference>
<gene>
    <name evidence="5" type="ORF">PATL70BA_1936</name>
</gene>
<evidence type="ECO:0000313" key="5">
    <source>
        <dbReference type="EMBL" id="VDN47818.1"/>
    </source>
</evidence>
<reference evidence="5 6" key="1">
    <citation type="submission" date="2018-09" db="EMBL/GenBank/DDBJ databases">
        <authorList>
            <person name="Postec A."/>
        </authorList>
    </citation>
    <scope>NUCLEOTIDE SEQUENCE [LARGE SCALE GENOMIC DNA]</scope>
    <source>
        <strain evidence="5">70B-A</strain>
    </source>
</reference>
<dbReference type="GO" id="GO:1990281">
    <property type="term" value="C:efflux pump complex"/>
    <property type="evidence" value="ECO:0007669"/>
    <property type="project" value="TreeGrafter"/>
</dbReference>
<proteinExistence type="inferred from homology"/>
<dbReference type="Gene3D" id="2.40.420.20">
    <property type="match status" value="1"/>
</dbReference>
<dbReference type="OrthoDB" id="2015187at2"/>